<feature type="region of interest" description="Disordered" evidence="2">
    <location>
        <begin position="528"/>
        <end position="550"/>
    </location>
</feature>
<dbReference type="CDD" id="cd04048">
    <property type="entry name" value="C2A_Copine"/>
    <property type="match status" value="1"/>
</dbReference>
<evidence type="ECO:0000313" key="4">
    <source>
        <dbReference type="EMBL" id="CAG7830292.1"/>
    </source>
</evidence>
<dbReference type="InterPro" id="IPR000008">
    <property type="entry name" value="C2_dom"/>
</dbReference>
<name>A0A8J2PVX0_9HEXA</name>
<dbReference type="Proteomes" id="UP000708208">
    <property type="component" value="Unassembled WGS sequence"/>
</dbReference>
<dbReference type="InterPro" id="IPR050309">
    <property type="entry name" value="Type-B_Carboxylest/Lipase"/>
</dbReference>
<gene>
    <name evidence="4" type="ORF">AFUS01_LOCUS40104</name>
</gene>
<dbReference type="FunFam" id="2.60.40.150:FF:000099">
    <property type="entry name" value="Copine 3"/>
    <property type="match status" value="1"/>
</dbReference>
<dbReference type="PROSITE" id="PS50004">
    <property type="entry name" value="C2"/>
    <property type="match status" value="1"/>
</dbReference>
<keyword evidence="5" id="KW-1185">Reference proteome</keyword>
<evidence type="ECO:0000313" key="5">
    <source>
        <dbReference type="Proteomes" id="UP000708208"/>
    </source>
</evidence>
<dbReference type="Pfam" id="PF00168">
    <property type="entry name" value="C2"/>
    <property type="match status" value="1"/>
</dbReference>
<dbReference type="PANTHER" id="PTHR11559">
    <property type="entry name" value="CARBOXYLESTERASE"/>
    <property type="match status" value="1"/>
</dbReference>
<dbReference type="EMBL" id="CAJVCH010555154">
    <property type="protein sequence ID" value="CAG7830292.1"/>
    <property type="molecule type" value="Genomic_DNA"/>
</dbReference>
<feature type="domain" description="C2" evidence="3">
    <location>
        <begin position="538"/>
        <end position="661"/>
    </location>
</feature>
<protein>
    <recommendedName>
        <fullName evidence="3">C2 domain-containing protein</fullName>
    </recommendedName>
</protein>
<feature type="non-terminal residue" evidence="4">
    <location>
        <position position="1"/>
    </location>
</feature>
<dbReference type="PROSITE" id="PS00941">
    <property type="entry name" value="CARBOXYLESTERASE_B_2"/>
    <property type="match status" value="1"/>
</dbReference>
<dbReference type="AlphaFoldDB" id="A0A8J2PVX0"/>
<sequence length="661" mass="73828">CHIFKLSECIQLSNPIVTLESGSLKGRWQVSRGGRTFASFEGIPYAVAERFEPPVEPESWQGIRDATRAGNLCPQYQEMTQTYICVTEDCLFLNVFVPTDNQSQFSANLTTMFYIHGGAYISGGGSIVGPNYFMDEDVILITINYRLGALGFLNTGDGLVTGNMGFKDMILALQWVQKNIQHFGGNPGKVTIFGESVGGAAAHSLMLCPAAKGLFHSVIAQSGSALNSWNVVPDPAETYKNFLERLCCNGLNNSLKLECLKNESIWNIIQEQKIYQFGPTIDKNVPAGDYSVFPEPMETLIRSGDNSKHLPLMIGRIEMELLGTALMISKDNGAVGSLNENWTSTLLSITDYSFFVQPEDSIERVSQSIRDFYFQGRHTVTNGTIDRISLEQLLTDFYFFWGLRNAALLSTKAGSEVYAYTFKYNGPFGLLDYLNVPEEEQVGPIHADEMQYLFNSLQEPQKRWPDIMEGSKDGEFSKMFVHLWVSFARDGVPDATAFGKKWNSIPKHKGNDLDSVVDWYIIDYPPQAGPETEDKGEAAKPPDATFQPGTAMNATSSIEITIQCRNLANKDVLSKSDPMCVCYNRPLNTKKWTELLRTEVLQNNLNPDFVTKIQMEYRFEQSQTLRFEVYDIDDEDAELLDAQDSIGFLECTVANIVSAGP</sequence>
<reference evidence="4" key="1">
    <citation type="submission" date="2021-06" db="EMBL/GenBank/DDBJ databases">
        <authorList>
            <person name="Hodson N. C."/>
            <person name="Mongue J. A."/>
            <person name="Jaron S. K."/>
        </authorList>
    </citation>
    <scope>NUCLEOTIDE SEQUENCE</scope>
</reference>
<accession>A0A8J2PVX0</accession>
<comment type="caution">
    <text evidence="4">The sequence shown here is derived from an EMBL/GenBank/DDBJ whole genome shotgun (WGS) entry which is preliminary data.</text>
</comment>
<evidence type="ECO:0000256" key="1">
    <source>
        <dbReference type="ARBA" id="ARBA00023180"/>
    </source>
</evidence>
<keyword evidence="1" id="KW-0325">Glycoprotein</keyword>
<organism evidence="4 5">
    <name type="scientific">Allacma fusca</name>
    <dbReference type="NCBI Taxonomy" id="39272"/>
    <lineage>
        <taxon>Eukaryota</taxon>
        <taxon>Metazoa</taxon>
        <taxon>Ecdysozoa</taxon>
        <taxon>Arthropoda</taxon>
        <taxon>Hexapoda</taxon>
        <taxon>Collembola</taxon>
        <taxon>Symphypleona</taxon>
        <taxon>Sminthuridae</taxon>
        <taxon>Allacma</taxon>
    </lineage>
</organism>
<dbReference type="InterPro" id="IPR019819">
    <property type="entry name" value="Carboxylesterase_B_CS"/>
</dbReference>
<dbReference type="OrthoDB" id="408631at2759"/>
<evidence type="ECO:0000256" key="2">
    <source>
        <dbReference type="SAM" id="MobiDB-lite"/>
    </source>
</evidence>
<feature type="non-terminal residue" evidence="4">
    <location>
        <position position="661"/>
    </location>
</feature>
<dbReference type="InterPro" id="IPR002018">
    <property type="entry name" value="CarbesteraseB"/>
</dbReference>
<evidence type="ECO:0000259" key="3">
    <source>
        <dbReference type="PROSITE" id="PS50004"/>
    </source>
</evidence>
<proteinExistence type="predicted"/>
<dbReference type="Pfam" id="PF00135">
    <property type="entry name" value="COesterase"/>
    <property type="match status" value="1"/>
</dbReference>